<sequence length="77" mass="8650">MSVEKKQSGVETPDILTVTPSEEVHFIAQAAVAPITVMVRMLRDNKSFGTSLMQTLDRNSYVKNRRLKQKGEQVTTL</sequence>
<gene>
    <name evidence="1" type="ORF">NBZ79_13040</name>
</gene>
<evidence type="ECO:0000313" key="2">
    <source>
        <dbReference type="Proteomes" id="UP001056291"/>
    </source>
</evidence>
<accession>A0ABY4W2Z5</accession>
<evidence type="ECO:0000313" key="1">
    <source>
        <dbReference type="EMBL" id="USG60100.1"/>
    </source>
</evidence>
<name>A0ABY4W2Z5_9PROT</name>
<reference evidence="1" key="1">
    <citation type="submission" date="2022-06" db="EMBL/GenBank/DDBJ databases">
        <title>Sneathiella actinostolidae sp. nov., isolated from a sea anemonein the Western Pacific Ocean.</title>
        <authorList>
            <person name="Wei M.J."/>
        </authorList>
    </citation>
    <scope>NUCLEOTIDE SEQUENCE</scope>
    <source>
        <strain evidence="1">PHK-P5</strain>
    </source>
</reference>
<proteinExistence type="predicted"/>
<dbReference type="RefSeq" id="WP_251932907.1">
    <property type="nucleotide sequence ID" value="NZ_CP098747.1"/>
</dbReference>
<organism evidence="1 2">
    <name type="scientific">Sneathiella marina</name>
    <dbReference type="NCBI Taxonomy" id="2950108"/>
    <lineage>
        <taxon>Bacteria</taxon>
        <taxon>Pseudomonadati</taxon>
        <taxon>Pseudomonadota</taxon>
        <taxon>Alphaproteobacteria</taxon>
        <taxon>Sneathiellales</taxon>
        <taxon>Sneathiellaceae</taxon>
        <taxon>Sneathiella</taxon>
    </lineage>
</organism>
<keyword evidence="2" id="KW-1185">Reference proteome</keyword>
<dbReference type="Proteomes" id="UP001056291">
    <property type="component" value="Chromosome"/>
</dbReference>
<protein>
    <submittedName>
        <fullName evidence="1">Thioesterase family protein</fullName>
    </submittedName>
</protein>
<dbReference type="EMBL" id="CP098747">
    <property type="protein sequence ID" value="USG60100.1"/>
    <property type="molecule type" value="Genomic_DNA"/>
</dbReference>